<name>A0A1B0ZHJ8_9MICO</name>
<reference evidence="1 2" key="1">
    <citation type="submission" date="2015-06" db="EMBL/GenBank/DDBJ databases">
        <title>Investigation of pathophysiology for high-risk pregnancy and development of treatment modality based on it.</title>
        <authorList>
            <person name="Kim B.-C."/>
            <person name="Lim S."/>
        </authorList>
    </citation>
    <scope>NUCLEOTIDE SEQUENCE [LARGE SCALE GENOMIC DNA]</scope>
    <source>
        <strain evidence="1 2">AD1-86</strain>
    </source>
</reference>
<proteinExistence type="predicted"/>
<evidence type="ECO:0000313" key="2">
    <source>
        <dbReference type="Proteomes" id="UP000092596"/>
    </source>
</evidence>
<gene>
    <name evidence="1" type="ORF">DAD186_09250</name>
</gene>
<dbReference type="STRING" id="1630135.DAD186_09250"/>
<evidence type="ECO:0000313" key="1">
    <source>
        <dbReference type="EMBL" id="ANP27475.1"/>
    </source>
</evidence>
<organism evidence="1 2">
    <name type="scientific">Dermabacter vaginalis</name>
    <dbReference type="NCBI Taxonomy" id="1630135"/>
    <lineage>
        <taxon>Bacteria</taxon>
        <taxon>Bacillati</taxon>
        <taxon>Actinomycetota</taxon>
        <taxon>Actinomycetes</taxon>
        <taxon>Micrococcales</taxon>
        <taxon>Dermabacteraceae</taxon>
        <taxon>Dermabacter</taxon>
    </lineage>
</organism>
<accession>A0A1B0ZHJ8</accession>
<sequence length="291" mass="28799">MRSIMLGAGAAATASRACAEVLDRAPASLLTHLARRNFRGEHVTLAEGIEVASALTAGALVSLGAKSAAAMALVGAVGLGDDVLEPVLMRGGEAPPKGLKGHVGALAHGRLTTGNVKILGIAAAAGVLARECASARGERGADASCSSTALAVVDCGLDTVLIAASANLANLFDLRPSRALKATTLGAILALAGPSGATSSRARARLASAHAAAMLLAAPRDFGARGMLGDAGANVLGANAGAMAALSSSRGFRGAMACVAVSLTLLSERVSFTRLIASSEVLTAIDEWGRS</sequence>
<dbReference type="EMBL" id="CP012117">
    <property type="protein sequence ID" value="ANP27475.1"/>
    <property type="molecule type" value="Genomic_DNA"/>
</dbReference>
<protein>
    <submittedName>
        <fullName evidence="1">Uncharacterized protein</fullName>
    </submittedName>
</protein>
<dbReference type="AlphaFoldDB" id="A0A1B0ZHJ8"/>
<dbReference type="Proteomes" id="UP000092596">
    <property type="component" value="Chromosome"/>
</dbReference>
<dbReference type="KEGG" id="dva:DAD186_09250"/>